<sequence length="87" mass="8851">MVGLGLPDRLADGAAKGSPLAVITACATGWLGIRMATVSRPAQTSSATLEPRGIIMVRGPGQNAFASFFASSGTSLTRPSSISMRSI</sequence>
<protein>
    <submittedName>
        <fullName evidence="1">Uncharacterized protein</fullName>
    </submittedName>
</protein>
<reference evidence="1" key="1">
    <citation type="journal article" date="2012" name="PLoS ONE">
        <title>Gene sets for utilization of primary and secondary nutrition supplies in the distal gut of endangered iberian lynx.</title>
        <authorList>
            <person name="Alcaide M."/>
            <person name="Messina E."/>
            <person name="Richter M."/>
            <person name="Bargiela R."/>
            <person name="Peplies J."/>
            <person name="Huws S.A."/>
            <person name="Newbold C.J."/>
            <person name="Golyshin P.N."/>
            <person name="Simon M.A."/>
            <person name="Lopez G."/>
            <person name="Yakimov M.M."/>
            <person name="Ferrer M."/>
        </authorList>
    </citation>
    <scope>NUCLEOTIDE SEQUENCE</scope>
</reference>
<dbReference type="EMBL" id="AMCI01007146">
    <property type="protein sequence ID" value="EJW93136.1"/>
    <property type="molecule type" value="Genomic_DNA"/>
</dbReference>
<evidence type="ECO:0000313" key="1">
    <source>
        <dbReference type="EMBL" id="EJW93136.1"/>
    </source>
</evidence>
<accession>J9FE13</accession>
<name>J9FE13_9ZZZZ</name>
<dbReference type="AlphaFoldDB" id="J9FE13"/>
<comment type="caution">
    <text evidence="1">The sequence shown here is derived from an EMBL/GenBank/DDBJ whole genome shotgun (WGS) entry which is preliminary data.</text>
</comment>
<proteinExistence type="predicted"/>
<gene>
    <name evidence="1" type="ORF">EVA_18757</name>
</gene>
<organism evidence="1">
    <name type="scientific">gut metagenome</name>
    <dbReference type="NCBI Taxonomy" id="749906"/>
    <lineage>
        <taxon>unclassified sequences</taxon>
        <taxon>metagenomes</taxon>
        <taxon>organismal metagenomes</taxon>
    </lineage>
</organism>